<organism evidence="1">
    <name type="scientific">Tanacetum cinerariifolium</name>
    <name type="common">Dalmatian daisy</name>
    <name type="synonym">Chrysanthemum cinerariifolium</name>
    <dbReference type="NCBI Taxonomy" id="118510"/>
    <lineage>
        <taxon>Eukaryota</taxon>
        <taxon>Viridiplantae</taxon>
        <taxon>Streptophyta</taxon>
        <taxon>Embryophyta</taxon>
        <taxon>Tracheophyta</taxon>
        <taxon>Spermatophyta</taxon>
        <taxon>Magnoliopsida</taxon>
        <taxon>eudicotyledons</taxon>
        <taxon>Gunneridae</taxon>
        <taxon>Pentapetalae</taxon>
        <taxon>asterids</taxon>
        <taxon>campanulids</taxon>
        <taxon>Asterales</taxon>
        <taxon>Asteraceae</taxon>
        <taxon>Asteroideae</taxon>
        <taxon>Anthemideae</taxon>
        <taxon>Anthemidinae</taxon>
        <taxon>Tanacetum</taxon>
    </lineage>
</organism>
<keyword evidence="1" id="KW-0808">Transferase</keyword>
<dbReference type="EMBL" id="BKCJ011236616">
    <property type="protein sequence ID" value="GFD08198.1"/>
    <property type="molecule type" value="Genomic_DNA"/>
</dbReference>
<protein>
    <submittedName>
        <fullName evidence="1">Reverse transcriptase domain-containing protein</fullName>
    </submittedName>
</protein>
<feature type="non-terminal residue" evidence="1">
    <location>
        <position position="1"/>
    </location>
</feature>
<comment type="caution">
    <text evidence="1">The sequence shown here is derived from an EMBL/GenBank/DDBJ whole genome shotgun (WGS) entry which is preliminary data.</text>
</comment>
<accession>A0A699TG04</accession>
<sequence length="64" mass="7209">YHPQTSGQVEVTNCGLKRILKRTVGENRALWSDKLEDALWAFKIAFKTPIGCTPYRRSSKAAAE</sequence>
<dbReference type="GO" id="GO:0003676">
    <property type="term" value="F:nucleic acid binding"/>
    <property type="evidence" value="ECO:0007669"/>
    <property type="project" value="InterPro"/>
</dbReference>
<dbReference type="SUPFAM" id="SSF53098">
    <property type="entry name" value="Ribonuclease H-like"/>
    <property type="match status" value="1"/>
</dbReference>
<keyword evidence="1" id="KW-0695">RNA-directed DNA polymerase</keyword>
<dbReference type="InterPro" id="IPR012337">
    <property type="entry name" value="RNaseH-like_sf"/>
</dbReference>
<dbReference type="InterPro" id="IPR036397">
    <property type="entry name" value="RNaseH_sf"/>
</dbReference>
<dbReference type="Gene3D" id="3.30.420.10">
    <property type="entry name" value="Ribonuclease H-like superfamily/Ribonuclease H"/>
    <property type="match status" value="1"/>
</dbReference>
<evidence type="ECO:0000313" key="1">
    <source>
        <dbReference type="EMBL" id="GFD08198.1"/>
    </source>
</evidence>
<name>A0A699TG04_TANCI</name>
<gene>
    <name evidence="1" type="ORF">Tci_880167</name>
</gene>
<dbReference type="GO" id="GO:0003964">
    <property type="term" value="F:RNA-directed DNA polymerase activity"/>
    <property type="evidence" value="ECO:0007669"/>
    <property type="project" value="UniProtKB-KW"/>
</dbReference>
<keyword evidence="1" id="KW-0548">Nucleotidyltransferase</keyword>
<proteinExistence type="predicted"/>
<dbReference type="PANTHER" id="PTHR48475">
    <property type="entry name" value="RIBONUCLEASE H"/>
    <property type="match status" value="1"/>
</dbReference>
<reference evidence="1" key="1">
    <citation type="journal article" date="2019" name="Sci. Rep.">
        <title>Draft genome of Tanacetum cinerariifolium, the natural source of mosquito coil.</title>
        <authorList>
            <person name="Yamashiro T."/>
            <person name="Shiraishi A."/>
            <person name="Satake H."/>
            <person name="Nakayama K."/>
        </authorList>
    </citation>
    <scope>NUCLEOTIDE SEQUENCE</scope>
</reference>
<dbReference type="PANTHER" id="PTHR48475:SF1">
    <property type="entry name" value="RNASE H TYPE-1 DOMAIN-CONTAINING PROTEIN"/>
    <property type="match status" value="1"/>
</dbReference>
<dbReference type="AlphaFoldDB" id="A0A699TG04"/>